<dbReference type="FunFam" id="1.25.40.10:FF:000384">
    <property type="entry name" value="Probable pre-mRNA splicing factor prp1"/>
    <property type="match status" value="1"/>
</dbReference>
<name>A0A9Q1RBJ4_9SOLA</name>
<gene>
    <name evidence="2" type="ORF">K7X08_030740</name>
</gene>
<dbReference type="SMART" id="SM00386">
    <property type="entry name" value="HAT"/>
    <property type="match status" value="3"/>
</dbReference>
<dbReference type="AlphaFoldDB" id="A0A9Q1RBJ4"/>
<dbReference type="GO" id="GO:0046540">
    <property type="term" value="C:U4/U6 x U5 tri-snRNP complex"/>
    <property type="evidence" value="ECO:0007669"/>
    <property type="project" value="TreeGrafter"/>
</dbReference>
<dbReference type="GO" id="GO:0080188">
    <property type="term" value="P:gene silencing by siRNA-directed DNA methylation"/>
    <property type="evidence" value="ECO:0007669"/>
    <property type="project" value="TreeGrafter"/>
</dbReference>
<evidence type="ECO:0008006" key="4">
    <source>
        <dbReference type="Google" id="ProtNLM"/>
    </source>
</evidence>
<dbReference type="InterPro" id="IPR011990">
    <property type="entry name" value="TPR-like_helical_dom_sf"/>
</dbReference>
<dbReference type="PANTHER" id="PTHR11246">
    <property type="entry name" value="PRE-MRNA SPLICING FACTOR"/>
    <property type="match status" value="1"/>
</dbReference>
<dbReference type="PANTHER" id="PTHR11246:SF1">
    <property type="entry name" value="PRE-MRNA-PROCESSING FACTOR 6"/>
    <property type="match status" value="1"/>
</dbReference>
<dbReference type="OrthoDB" id="1747762at2759"/>
<protein>
    <recommendedName>
        <fullName evidence="4">PRP1 splicing factor N-terminal domain-containing protein</fullName>
    </recommendedName>
</protein>
<evidence type="ECO:0000313" key="2">
    <source>
        <dbReference type="EMBL" id="KAJ8548271.1"/>
    </source>
</evidence>
<dbReference type="Proteomes" id="UP001152561">
    <property type="component" value="Unassembled WGS sequence"/>
</dbReference>
<keyword evidence="1" id="KW-0677">Repeat</keyword>
<accession>A0A9Q1RBJ4</accession>
<dbReference type="GO" id="GO:0000244">
    <property type="term" value="P:spliceosomal tri-snRNP complex assembly"/>
    <property type="evidence" value="ECO:0007669"/>
    <property type="project" value="TreeGrafter"/>
</dbReference>
<dbReference type="InterPro" id="IPR003107">
    <property type="entry name" value="HAT"/>
</dbReference>
<dbReference type="GO" id="GO:0071013">
    <property type="term" value="C:catalytic step 2 spliceosome"/>
    <property type="evidence" value="ECO:0007669"/>
    <property type="project" value="TreeGrafter"/>
</dbReference>
<dbReference type="InterPro" id="IPR045075">
    <property type="entry name" value="Syf1-like"/>
</dbReference>
<evidence type="ECO:0000256" key="1">
    <source>
        <dbReference type="ARBA" id="ARBA00022737"/>
    </source>
</evidence>
<dbReference type="GO" id="GO:2000636">
    <property type="term" value="P:positive regulation of primary miRNA processing"/>
    <property type="evidence" value="ECO:0007669"/>
    <property type="project" value="TreeGrafter"/>
</dbReference>
<reference evidence="3" key="1">
    <citation type="journal article" date="2023" name="Proc. Natl. Acad. Sci. U.S.A.">
        <title>Genomic and structural basis for evolution of tropane alkaloid biosynthesis.</title>
        <authorList>
            <person name="Wanga Y.-J."/>
            <person name="Taina T."/>
            <person name="Yua J.-Y."/>
            <person name="Lia J."/>
            <person name="Xua B."/>
            <person name="Chenc J."/>
            <person name="D'Auriad J.C."/>
            <person name="Huanga J.-P."/>
            <person name="Huanga S.-X."/>
        </authorList>
    </citation>
    <scope>NUCLEOTIDE SEQUENCE [LARGE SCALE GENOMIC DNA]</scope>
    <source>
        <strain evidence="3">cv. KIB-2019</strain>
    </source>
</reference>
<comment type="caution">
    <text evidence="2">The sequence shown here is derived from an EMBL/GenBank/DDBJ whole genome shotgun (WGS) entry which is preliminary data.</text>
</comment>
<keyword evidence="3" id="KW-1185">Reference proteome</keyword>
<sequence length="200" mass="22389">MPSSPGHVTTLVQSRYFSKFNSNPTHSDSVMGQTVVDPKGYLTGLKSMKIICDAEISDIKKARLLLKSVTQTNPKHPPRWIATARLEEMDEVVGKMQVVGHLIKKGCEECPKNEDVWLETCRLANPLEAKTVIAQGVKANHNSVKLWMQASKLEEDTTNKSHVLRKGLEHIPDSVRLWKAVVELAKEEDARLWLQRAVGA</sequence>
<dbReference type="EMBL" id="JAJAGQ010000012">
    <property type="protein sequence ID" value="KAJ8548271.1"/>
    <property type="molecule type" value="Genomic_DNA"/>
</dbReference>
<organism evidence="2 3">
    <name type="scientific">Anisodus acutangulus</name>
    <dbReference type="NCBI Taxonomy" id="402998"/>
    <lineage>
        <taxon>Eukaryota</taxon>
        <taxon>Viridiplantae</taxon>
        <taxon>Streptophyta</taxon>
        <taxon>Embryophyta</taxon>
        <taxon>Tracheophyta</taxon>
        <taxon>Spermatophyta</taxon>
        <taxon>Magnoliopsida</taxon>
        <taxon>eudicotyledons</taxon>
        <taxon>Gunneridae</taxon>
        <taxon>Pentapetalae</taxon>
        <taxon>asterids</taxon>
        <taxon>lamiids</taxon>
        <taxon>Solanales</taxon>
        <taxon>Solanaceae</taxon>
        <taxon>Solanoideae</taxon>
        <taxon>Hyoscyameae</taxon>
        <taxon>Anisodus</taxon>
    </lineage>
</organism>
<dbReference type="Gene3D" id="1.25.40.10">
    <property type="entry name" value="Tetratricopeptide repeat domain"/>
    <property type="match status" value="1"/>
</dbReference>
<evidence type="ECO:0000313" key="3">
    <source>
        <dbReference type="Proteomes" id="UP001152561"/>
    </source>
</evidence>
<proteinExistence type="predicted"/>